<feature type="transmembrane region" description="Helical" evidence="1">
    <location>
        <begin position="80"/>
        <end position="99"/>
    </location>
</feature>
<keyword evidence="1" id="KW-1133">Transmembrane helix</keyword>
<evidence type="ECO:0000256" key="1">
    <source>
        <dbReference type="SAM" id="Phobius"/>
    </source>
</evidence>
<reference evidence="2 3" key="1">
    <citation type="submission" date="2024-02" db="EMBL/GenBank/DDBJ databases">
        <title>A novel Gemmatimonadota bacterium.</title>
        <authorList>
            <person name="Du Z.-J."/>
            <person name="Ye Y.-Q."/>
        </authorList>
    </citation>
    <scope>NUCLEOTIDE SEQUENCE [LARGE SCALE GENOMIC DNA]</scope>
    <source>
        <strain evidence="2 3">DH-20</strain>
    </source>
</reference>
<evidence type="ECO:0000313" key="2">
    <source>
        <dbReference type="EMBL" id="MEK9499679.1"/>
    </source>
</evidence>
<keyword evidence="1" id="KW-0472">Membrane</keyword>
<dbReference type="Proteomes" id="UP001484239">
    <property type="component" value="Unassembled WGS sequence"/>
</dbReference>
<name>A0ABU9E4L4_9BACT</name>
<keyword evidence="3" id="KW-1185">Reference proteome</keyword>
<feature type="transmembrane region" description="Helical" evidence="1">
    <location>
        <begin position="105"/>
        <end position="123"/>
    </location>
</feature>
<proteinExistence type="predicted"/>
<protein>
    <submittedName>
        <fullName evidence="2">Uncharacterized protein</fullName>
    </submittedName>
</protein>
<evidence type="ECO:0000313" key="3">
    <source>
        <dbReference type="Proteomes" id="UP001484239"/>
    </source>
</evidence>
<feature type="transmembrane region" description="Helical" evidence="1">
    <location>
        <begin position="12"/>
        <end position="34"/>
    </location>
</feature>
<dbReference type="RefSeq" id="WP_405286249.1">
    <property type="nucleotide sequence ID" value="NZ_JBBHLI010000001.1"/>
</dbReference>
<feature type="transmembrane region" description="Helical" evidence="1">
    <location>
        <begin position="135"/>
        <end position="156"/>
    </location>
</feature>
<gene>
    <name evidence="2" type="ORF">WI372_01625</name>
</gene>
<dbReference type="EMBL" id="JBBHLI010000001">
    <property type="protein sequence ID" value="MEK9499679.1"/>
    <property type="molecule type" value="Genomic_DNA"/>
</dbReference>
<keyword evidence="1" id="KW-0812">Transmembrane</keyword>
<organism evidence="2 3">
    <name type="scientific">Gaopeijia maritima</name>
    <dbReference type="NCBI Taxonomy" id="3119007"/>
    <lineage>
        <taxon>Bacteria</taxon>
        <taxon>Pseudomonadati</taxon>
        <taxon>Gemmatimonadota</taxon>
        <taxon>Longimicrobiia</taxon>
        <taxon>Gaopeijiales</taxon>
        <taxon>Gaopeijiaceae</taxon>
        <taxon>Gaopeijia</taxon>
    </lineage>
</organism>
<sequence length="165" mass="16219">MNLPTRIGRGLQAGGLAGGGVAVLFLATDVVRMAPLRTVAELIGPFRDAPPGAVSGGMTFTAVAAVAAAVILYTLLHFGAFALLGVAAAWVVPGATFWATLARGALFGGVACTGVFFVGRAAVGSSLTMASASPVGLVLANAVAGVIMASVLAVYAHHPNDDSGG</sequence>
<comment type="caution">
    <text evidence="2">The sequence shown here is derived from an EMBL/GenBank/DDBJ whole genome shotgun (WGS) entry which is preliminary data.</text>
</comment>
<accession>A0ABU9E4L4</accession>
<feature type="transmembrane region" description="Helical" evidence="1">
    <location>
        <begin position="54"/>
        <end position="73"/>
    </location>
</feature>